<proteinExistence type="predicted"/>
<keyword evidence="2" id="KW-1185">Reference proteome</keyword>
<dbReference type="EMBL" id="JAAEAA010000006">
    <property type="protein sequence ID" value="NDK55577.1"/>
    <property type="molecule type" value="Genomic_DNA"/>
</dbReference>
<dbReference type="AlphaFoldDB" id="A0A6B2H5L2"/>
<dbReference type="RefSeq" id="WP_162345628.1">
    <property type="nucleotide sequence ID" value="NZ_JAAEAA010000006.1"/>
</dbReference>
<name>A0A6B2H5L2_9BACT</name>
<dbReference type="Proteomes" id="UP000478546">
    <property type="component" value="Unassembled WGS sequence"/>
</dbReference>
<sequence length="80" mass="9301">MEIAAYKYLNVALNKKDALVLYYQLTTYIRENDPACFSRLMEQNDGKLEDNTLMQLVLDCMQKQHPQVLKQAIEPYTEAA</sequence>
<reference evidence="1 2" key="1">
    <citation type="submission" date="2020-01" db="EMBL/GenBank/DDBJ databases">
        <authorList>
            <person name="Kim M.K."/>
        </authorList>
    </citation>
    <scope>NUCLEOTIDE SEQUENCE [LARGE SCALE GENOMIC DNA]</scope>
    <source>
        <strain evidence="1 2">BT213</strain>
    </source>
</reference>
<protein>
    <submittedName>
        <fullName evidence="1">Uncharacterized protein</fullName>
    </submittedName>
</protein>
<gene>
    <name evidence="1" type="ORF">GWO68_06605</name>
</gene>
<accession>A0A6B2H5L2</accession>
<comment type="caution">
    <text evidence="1">The sequence shown here is derived from an EMBL/GenBank/DDBJ whole genome shotgun (WGS) entry which is preliminary data.</text>
</comment>
<organism evidence="1 2">
    <name type="scientific">Pontibacter fetidus</name>
    <dbReference type="NCBI Taxonomy" id="2700082"/>
    <lineage>
        <taxon>Bacteria</taxon>
        <taxon>Pseudomonadati</taxon>
        <taxon>Bacteroidota</taxon>
        <taxon>Cytophagia</taxon>
        <taxon>Cytophagales</taxon>
        <taxon>Hymenobacteraceae</taxon>
        <taxon>Pontibacter</taxon>
    </lineage>
</organism>
<evidence type="ECO:0000313" key="1">
    <source>
        <dbReference type="EMBL" id="NDK55577.1"/>
    </source>
</evidence>
<evidence type="ECO:0000313" key="2">
    <source>
        <dbReference type="Proteomes" id="UP000478546"/>
    </source>
</evidence>